<evidence type="ECO:0000313" key="2">
    <source>
        <dbReference type="Proteomes" id="UP001220225"/>
    </source>
</evidence>
<proteinExistence type="predicted"/>
<dbReference type="RefSeq" id="WP_273575744.1">
    <property type="nucleotide sequence ID" value="NZ_JAQRFN010000010.1"/>
</dbReference>
<keyword evidence="2" id="KW-1185">Reference proteome</keyword>
<accession>A0ABT5LVR3</accession>
<protein>
    <submittedName>
        <fullName evidence="1">Microcin</fullName>
    </submittedName>
</protein>
<dbReference type="EMBL" id="JAQRFN010000010">
    <property type="protein sequence ID" value="MDC9597169.1"/>
    <property type="molecule type" value="Genomic_DNA"/>
</dbReference>
<organism evidence="1 2">
    <name type="scientific">Xenorhabdus anantnagensis</name>
    <dbReference type="NCBI Taxonomy" id="3025875"/>
    <lineage>
        <taxon>Bacteria</taxon>
        <taxon>Pseudomonadati</taxon>
        <taxon>Pseudomonadota</taxon>
        <taxon>Gammaproteobacteria</taxon>
        <taxon>Enterobacterales</taxon>
        <taxon>Morganellaceae</taxon>
        <taxon>Xenorhabdus</taxon>
    </lineage>
</organism>
<sequence length="95" mass="9759">MKDLSQNELSFISGAGDAVDEANKKLMKDLSESIALGAGVGAITGGGPGAIVGGTGAAVKTIIKESINHFPVNVPIPNLPMSPSWTRPPQKIKSY</sequence>
<name>A0ABT5LVR3_9GAMM</name>
<evidence type="ECO:0000313" key="1">
    <source>
        <dbReference type="EMBL" id="MDC9597169.1"/>
    </source>
</evidence>
<comment type="caution">
    <text evidence="1">The sequence shown here is derived from an EMBL/GenBank/DDBJ whole genome shotgun (WGS) entry which is preliminary data.</text>
</comment>
<reference evidence="1 2" key="1">
    <citation type="submission" date="2023-02" db="EMBL/GenBank/DDBJ databases">
        <title>Entomopathogenic bacteria.</title>
        <authorList>
            <person name="Machado R.A."/>
        </authorList>
    </citation>
    <scope>NUCLEOTIDE SEQUENCE [LARGE SCALE GENOMIC DNA]</scope>
    <source>
        <strain evidence="1 2">XENO-2</strain>
    </source>
</reference>
<dbReference type="Proteomes" id="UP001220225">
    <property type="component" value="Unassembled WGS sequence"/>
</dbReference>
<gene>
    <name evidence="1" type="ORF">PSI14_09935</name>
</gene>